<accession>A0A2Z7BTR9</accession>
<evidence type="ECO:0000256" key="1">
    <source>
        <dbReference type="SAM" id="MobiDB-lite"/>
    </source>
</evidence>
<dbReference type="AlphaFoldDB" id="A0A2Z7BTR9"/>
<name>A0A2Z7BTR9_9LAMI</name>
<feature type="compositionally biased region" description="Polar residues" evidence="1">
    <location>
        <begin position="1"/>
        <end position="14"/>
    </location>
</feature>
<dbReference type="Proteomes" id="UP000250235">
    <property type="component" value="Unassembled WGS sequence"/>
</dbReference>
<sequence length="423" mass="47477">MGSNHSTESNYKSEMNSKDKMQMLCMKNGTTAEGYNRRREPRNIKHSSTESATNGGHSGILYPPPGAPPAGLKPRPAKLPEKPEQQAGKQNKPSPRGEDKEEKFMEGLRSDLLPFVLAGAPVTYADALNRVVYIDEGLLNMHSRSNRQLGKGIPGSINNNNWDFKEMGIDQLGFQSVQLGYLKILQMGNADPNNPKYGPLNPYIPFRSTTIGKSIVAIDPIAMRTSWRSNSDIANSIGYPRMSASGESSTTMHRLLHASGSHPITPPDDPKHDNFSLLKIATSLVTSNTTGTSLELKSRSSHSQQKTLLNSHKNLRIHSFIAFPLQRQLRPPNWYQSKSYSRRSQRYQSRSKQRWKSTEIYRRSLRMNSIYRGFTGENYEKYWVQNTISVDQHLQVGCAAAERCGRYQQTTPTSDARAGFLID</sequence>
<protein>
    <submittedName>
        <fullName evidence="2">Uncharacterized protein</fullName>
    </submittedName>
</protein>
<gene>
    <name evidence="2" type="ORF">F511_15122</name>
</gene>
<keyword evidence="3" id="KW-1185">Reference proteome</keyword>
<evidence type="ECO:0000313" key="2">
    <source>
        <dbReference type="EMBL" id="KZV35667.1"/>
    </source>
</evidence>
<evidence type="ECO:0000313" key="3">
    <source>
        <dbReference type="Proteomes" id="UP000250235"/>
    </source>
</evidence>
<feature type="region of interest" description="Disordered" evidence="1">
    <location>
        <begin position="1"/>
        <end position="103"/>
    </location>
</feature>
<dbReference type="EMBL" id="KV004520">
    <property type="protein sequence ID" value="KZV35667.1"/>
    <property type="molecule type" value="Genomic_DNA"/>
</dbReference>
<organism evidence="2 3">
    <name type="scientific">Dorcoceras hygrometricum</name>
    <dbReference type="NCBI Taxonomy" id="472368"/>
    <lineage>
        <taxon>Eukaryota</taxon>
        <taxon>Viridiplantae</taxon>
        <taxon>Streptophyta</taxon>
        <taxon>Embryophyta</taxon>
        <taxon>Tracheophyta</taxon>
        <taxon>Spermatophyta</taxon>
        <taxon>Magnoliopsida</taxon>
        <taxon>eudicotyledons</taxon>
        <taxon>Gunneridae</taxon>
        <taxon>Pentapetalae</taxon>
        <taxon>asterids</taxon>
        <taxon>lamiids</taxon>
        <taxon>Lamiales</taxon>
        <taxon>Gesneriaceae</taxon>
        <taxon>Didymocarpoideae</taxon>
        <taxon>Trichosporeae</taxon>
        <taxon>Loxocarpinae</taxon>
        <taxon>Dorcoceras</taxon>
    </lineage>
</organism>
<proteinExistence type="predicted"/>
<reference evidence="2 3" key="1">
    <citation type="journal article" date="2015" name="Proc. Natl. Acad. Sci. U.S.A.">
        <title>The resurrection genome of Boea hygrometrica: A blueprint for survival of dehydration.</title>
        <authorList>
            <person name="Xiao L."/>
            <person name="Yang G."/>
            <person name="Zhang L."/>
            <person name="Yang X."/>
            <person name="Zhao S."/>
            <person name="Ji Z."/>
            <person name="Zhou Q."/>
            <person name="Hu M."/>
            <person name="Wang Y."/>
            <person name="Chen M."/>
            <person name="Xu Y."/>
            <person name="Jin H."/>
            <person name="Xiao X."/>
            <person name="Hu G."/>
            <person name="Bao F."/>
            <person name="Hu Y."/>
            <person name="Wan P."/>
            <person name="Li L."/>
            <person name="Deng X."/>
            <person name="Kuang T."/>
            <person name="Xiang C."/>
            <person name="Zhu J.K."/>
            <person name="Oliver M.J."/>
            <person name="He Y."/>
        </authorList>
    </citation>
    <scope>NUCLEOTIDE SEQUENCE [LARGE SCALE GENOMIC DNA]</scope>
    <source>
        <strain evidence="3">cv. XS01</strain>
    </source>
</reference>